<dbReference type="InterPro" id="IPR036922">
    <property type="entry name" value="Rieske_2Fe-2S_sf"/>
</dbReference>
<dbReference type="OrthoDB" id="9794175at2"/>
<dbReference type="Gene3D" id="2.102.10.10">
    <property type="entry name" value="Rieske [2Fe-2S] iron-sulphur domain"/>
    <property type="match status" value="1"/>
</dbReference>
<keyword evidence="2" id="KW-0479">Metal-binding</keyword>
<dbReference type="eggNOG" id="COG2146">
    <property type="taxonomic scope" value="Bacteria"/>
</dbReference>
<evidence type="ECO:0000256" key="1">
    <source>
        <dbReference type="ARBA" id="ARBA00022714"/>
    </source>
</evidence>
<dbReference type="EMBL" id="AQQX01000013">
    <property type="protein sequence ID" value="KGM47163.1"/>
    <property type="molecule type" value="Genomic_DNA"/>
</dbReference>
<proteinExistence type="predicted"/>
<evidence type="ECO:0000259" key="5">
    <source>
        <dbReference type="PROSITE" id="PS51296"/>
    </source>
</evidence>
<dbReference type="PANTHER" id="PTHR40261:SF1">
    <property type="entry name" value="RIESKE DOMAIN-CONTAINING PROTEIN"/>
    <property type="match status" value="1"/>
</dbReference>
<gene>
    <name evidence="6" type="ORF">ATO9_19315</name>
</gene>
<keyword evidence="1" id="KW-0001">2Fe-2S</keyword>
<keyword evidence="7" id="KW-1185">Reference proteome</keyword>
<evidence type="ECO:0000313" key="6">
    <source>
        <dbReference type="EMBL" id="KGM47163.1"/>
    </source>
</evidence>
<evidence type="ECO:0000256" key="2">
    <source>
        <dbReference type="ARBA" id="ARBA00022723"/>
    </source>
</evidence>
<dbReference type="InterPro" id="IPR017941">
    <property type="entry name" value="Rieske_2Fe-2S"/>
</dbReference>
<dbReference type="Pfam" id="PF00355">
    <property type="entry name" value="Rieske"/>
    <property type="match status" value="1"/>
</dbReference>
<dbReference type="PROSITE" id="PS51296">
    <property type="entry name" value="RIESKE"/>
    <property type="match status" value="1"/>
</dbReference>
<keyword evidence="3" id="KW-0408">Iron</keyword>
<evidence type="ECO:0000256" key="4">
    <source>
        <dbReference type="ARBA" id="ARBA00023014"/>
    </source>
</evidence>
<protein>
    <submittedName>
        <fullName evidence="6">2Fe-2S ferredoxin</fullName>
    </submittedName>
</protein>
<dbReference type="AlphaFoldDB" id="A0A0A0EAP5"/>
<organism evidence="6 7">
    <name type="scientific">Pseudooceanicola atlanticus</name>
    <dbReference type="NCBI Taxonomy" id="1461694"/>
    <lineage>
        <taxon>Bacteria</taxon>
        <taxon>Pseudomonadati</taxon>
        <taxon>Pseudomonadota</taxon>
        <taxon>Alphaproteobacteria</taxon>
        <taxon>Rhodobacterales</taxon>
        <taxon>Paracoccaceae</taxon>
        <taxon>Pseudooceanicola</taxon>
    </lineage>
</organism>
<dbReference type="STRING" id="1461694.ATO9_19315"/>
<evidence type="ECO:0000313" key="7">
    <source>
        <dbReference type="Proteomes" id="UP000030004"/>
    </source>
</evidence>
<comment type="caution">
    <text evidence="6">The sequence shown here is derived from an EMBL/GenBank/DDBJ whole genome shotgun (WGS) entry which is preliminary data.</text>
</comment>
<dbReference type="Proteomes" id="UP000030004">
    <property type="component" value="Unassembled WGS sequence"/>
</dbReference>
<accession>A0A0A0EAP5</accession>
<dbReference type="PANTHER" id="PTHR40261">
    <property type="match status" value="1"/>
</dbReference>
<sequence length="126" mass="14373">MRRFDAREVTEPLCRIADLPEGRSVGFDPLNEGRDTMFVIRKGDSIHAWRNLCPHYDRARMAWKKDEFLNGDRSRIMCAAHGALFRIENGICEVGPCIGQQLTPVPTVQRDGALWIDGIYAPGFRR</sequence>
<evidence type="ECO:0000256" key="3">
    <source>
        <dbReference type="ARBA" id="ARBA00023004"/>
    </source>
</evidence>
<keyword evidence="4" id="KW-0411">Iron-sulfur</keyword>
<dbReference type="GO" id="GO:0046872">
    <property type="term" value="F:metal ion binding"/>
    <property type="evidence" value="ECO:0007669"/>
    <property type="project" value="UniProtKB-KW"/>
</dbReference>
<reference evidence="6 7" key="1">
    <citation type="journal article" date="2015" name="Antonie Van Leeuwenhoek">
        <title>Pseudooceanicola atlanticus gen. nov. sp. nov., isolated from surface seawater of the Atlantic Ocean and reclassification of Oceanicola batsensis, Oceanicola marinus, Oceanicola nitratireducens, Oceanicola nanhaiensis, Oceanicola antarcticus and Oceanicola flagellatus, as Pseudooceanicola batsensis comb. nov., Pseudooceanicola marinus comb. nov., Pseudooceanicola nitratireducens comb. nov., Pseudooceanicola nanhaiensis comb. nov., Pseudooceanicola antarcticus comb. nov., and Pseudooceanicola flagellatus comb. nov.</title>
        <authorList>
            <person name="Lai Q."/>
            <person name="Li G."/>
            <person name="Liu X."/>
            <person name="Du Y."/>
            <person name="Sun F."/>
            <person name="Shao Z."/>
        </authorList>
    </citation>
    <scope>NUCLEOTIDE SEQUENCE [LARGE SCALE GENOMIC DNA]</scope>
    <source>
        <strain evidence="6 7">22II-s11g</strain>
    </source>
</reference>
<name>A0A0A0EAP5_9RHOB</name>
<dbReference type="SUPFAM" id="SSF50022">
    <property type="entry name" value="ISP domain"/>
    <property type="match status" value="1"/>
</dbReference>
<dbReference type="CDD" id="cd03467">
    <property type="entry name" value="Rieske"/>
    <property type="match status" value="1"/>
</dbReference>
<feature type="domain" description="Rieske" evidence="5">
    <location>
        <begin position="11"/>
        <end position="116"/>
    </location>
</feature>
<dbReference type="GO" id="GO:0051537">
    <property type="term" value="F:2 iron, 2 sulfur cluster binding"/>
    <property type="evidence" value="ECO:0007669"/>
    <property type="project" value="UniProtKB-KW"/>
</dbReference>